<organism evidence="2 3">
    <name type="scientific">Chitinophaga agrisoli</name>
    <dbReference type="NCBI Taxonomy" id="2607653"/>
    <lineage>
        <taxon>Bacteria</taxon>
        <taxon>Pseudomonadati</taxon>
        <taxon>Bacteroidota</taxon>
        <taxon>Chitinophagia</taxon>
        <taxon>Chitinophagales</taxon>
        <taxon>Chitinophagaceae</taxon>
        <taxon>Chitinophaga</taxon>
    </lineage>
</organism>
<evidence type="ECO:0000313" key="3">
    <source>
        <dbReference type="Proteomes" id="UP000324611"/>
    </source>
</evidence>
<dbReference type="RefSeq" id="WP_149840105.1">
    <property type="nucleotide sequence ID" value="NZ_VUOC01000004.1"/>
</dbReference>
<dbReference type="EMBL" id="VUOC01000004">
    <property type="protein sequence ID" value="KAA2238926.1"/>
    <property type="molecule type" value="Genomic_DNA"/>
</dbReference>
<evidence type="ECO:0000256" key="1">
    <source>
        <dbReference type="SAM" id="SignalP"/>
    </source>
</evidence>
<feature type="chain" id="PRO_5022934784" evidence="1">
    <location>
        <begin position="23"/>
        <end position="435"/>
    </location>
</feature>
<keyword evidence="1" id="KW-0732">Signal</keyword>
<sequence>MERYIPGLFMAAILLFALSSRQQPLPPSNATHINNTSYKPDPATLDKKVMFGYQGWFGTPNDGSGNGAWKHWFRNNEPDSAHATFDYWPDMSEYPVQALEATNMSYADGKKAKLFSAYKYATVDLHFKWMQEHALDGVFEQRFVTEIKGANGRKHFNQVVRNVQRASEKYDRVYCIMYDISGAGPRWRELITADWKYLVDSLNVTKGKSYLHHKGKPLVAIWGLGFDHTTFATAAGTDSLLDWFHNSAETKYRATIMGGLNNTWLGHTDPWKTIYNKLDVISPWSVGRYKDQEGADKFASTSVVPDKAYCDQQKIDYMPVIWPGFSWYNLRHGRTPFNQIPRNGGQFFWRQSYNVVKAGVNMVYIAMYDEVDEGTAMFKVAPTTASKPANASFVSLDQDGKNLPSDWYLTLAGITSQVVRGEAPNKEDFSTINKH</sequence>
<dbReference type="Gene3D" id="3.20.20.80">
    <property type="entry name" value="Glycosidases"/>
    <property type="match status" value="1"/>
</dbReference>
<dbReference type="CDD" id="cd11576">
    <property type="entry name" value="GH99_GH71_like_2"/>
    <property type="match status" value="1"/>
</dbReference>
<dbReference type="Proteomes" id="UP000324611">
    <property type="component" value="Unassembled WGS sequence"/>
</dbReference>
<reference evidence="2 3" key="2">
    <citation type="submission" date="2019-09" db="EMBL/GenBank/DDBJ databases">
        <authorList>
            <person name="Jin C."/>
        </authorList>
    </citation>
    <scope>NUCLEOTIDE SEQUENCE [LARGE SCALE GENOMIC DNA]</scope>
    <source>
        <strain evidence="2 3">BN140078</strain>
    </source>
</reference>
<keyword evidence="3" id="KW-1185">Reference proteome</keyword>
<gene>
    <name evidence="2" type="ORF">F0L74_22180</name>
</gene>
<comment type="caution">
    <text evidence="2">The sequence shown here is derived from an EMBL/GenBank/DDBJ whole genome shotgun (WGS) entry which is preliminary data.</text>
</comment>
<accession>A0A5B2VK57</accession>
<feature type="signal peptide" evidence="1">
    <location>
        <begin position="1"/>
        <end position="22"/>
    </location>
</feature>
<dbReference type="AlphaFoldDB" id="A0A5B2VK57"/>
<name>A0A5B2VK57_9BACT</name>
<evidence type="ECO:0000313" key="2">
    <source>
        <dbReference type="EMBL" id="KAA2238926.1"/>
    </source>
</evidence>
<protein>
    <submittedName>
        <fullName evidence="2">Xylosidase</fullName>
    </submittedName>
</protein>
<reference evidence="2 3" key="1">
    <citation type="submission" date="2019-09" db="EMBL/GenBank/DDBJ databases">
        <title>Chitinophaga ginsengihumi sp. nov., isolated from soil of ginseng rhizosphere.</title>
        <authorList>
            <person name="Lee J."/>
        </authorList>
    </citation>
    <scope>NUCLEOTIDE SEQUENCE [LARGE SCALE GENOMIC DNA]</scope>
    <source>
        <strain evidence="2 3">BN140078</strain>
    </source>
</reference>
<proteinExistence type="predicted"/>